<dbReference type="Gene3D" id="3.40.50.1000">
    <property type="entry name" value="HAD superfamily/HAD-like"/>
    <property type="match status" value="1"/>
</dbReference>
<comment type="caution">
    <text evidence="1">The sequence shown here is derived from an EMBL/GenBank/DDBJ whole genome shotgun (WGS) entry which is preliminary data.</text>
</comment>
<evidence type="ECO:0000313" key="1">
    <source>
        <dbReference type="EMBL" id="KRN19690.1"/>
    </source>
</evidence>
<name>A0A0R2F3F0_9LACO</name>
<dbReference type="SUPFAM" id="SSF56784">
    <property type="entry name" value="HAD-like"/>
    <property type="match status" value="1"/>
</dbReference>
<reference evidence="1 2" key="1">
    <citation type="journal article" date="2015" name="Genome Announc.">
        <title>Expanding the biotechnology potential of lactobacilli through comparative genomics of 213 strains and associated genera.</title>
        <authorList>
            <person name="Sun Z."/>
            <person name="Harris H.M."/>
            <person name="McCann A."/>
            <person name="Guo C."/>
            <person name="Argimon S."/>
            <person name="Zhang W."/>
            <person name="Yang X."/>
            <person name="Jeffery I.B."/>
            <person name="Cooney J.C."/>
            <person name="Kagawa T.F."/>
            <person name="Liu W."/>
            <person name="Song Y."/>
            <person name="Salvetti E."/>
            <person name="Wrobel A."/>
            <person name="Rasinkangas P."/>
            <person name="Parkhill J."/>
            <person name="Rea M.C."/>
            <person name="O'Sullivan O."/>
            <person name="Ritari J."/>
            <person name="Douillard F.P."/>
            <person name="Paul Ross R."/>
            <person name="Yang R."/>
            <person name="Briner A.E."/>
            <person name="Felis G.E."/>
            <person name="de Vos W.M."/>
            <person name="Barrangou R."/>
            <person name="Klaenhammer T.R."/>
            <person name="Caufield P.W."/>
            <person name="Cui Y."/>
            <person name="Zhang H."/>
            <person name="O'Toole P.W."/>
        </authorList>
    </citation>
    <scope>NUCLEOTIDE SEQUENCE [LARGE SCALE GENOMIC DNA]</scope>
    <source>
        <strain evidence="1 2">DSM 23365</strain>
    </source>
</reference>
<protein>
    <submittedName>
        <fullName evidence="1">HAD superfamily (Subfamily IIIA) phosphatase</fullName>
    </submittedName>
</protein>
<dbReference type="PATRIC" id="fig|1423804.4.peg.1806"/>
<dbReference type="PANTHER" id="PTHR19288">
    <property type="entry name" value="4-NITROPHENYLPHOSPHATASE-RELATED"/>
    <property type="match status" value="1"/>
</dbReference>
<sequence>MLARFTPTWMVRATYDIAPKTLTALGVKVVFTDLDNTLIAWNNPYGTEALREWMTALAREQIQLVVVSNNSHKRIKKAVAPLGLPFISRALKPLPFGLKRALRQYHVQPEEAVMVGDQLMTDVAASNGCGVRSILVKPIIDSDAWTTKLNRQLEKIVMRALKHRHPELKFRKELINGQHN</sequence>
<dbReference type="GO" id="GO:0005737">
    <property type="term" value="C:cytoplasm"/>
    <property type="evidence" value="ECO:0007669"/>
    <property type="project" value="TreeGrafter"/>
</dbReference>
<evidence type="ECO:0000313" key="2">
    <source>
        <dbReference type="Proteomes" id="UP000051442"/>
    </source>
</evidence>
<dbReference type="NCBIfam" id="TIGR01662">
    <property type="entry name" value="HAD-SF-IIIA"/>
    <property type="match status" value="1"/>
</dbReference>
<dbReference type="InterPro" id="IPR036412">
    <property type="entry name" value="HAD-like_sf"/>
</dbReference>
<dbReference type="InterPro" id="IPR023214">
    <property type="entry name" value="HAD_sf"/>
</dbReference>
<dbReference type="RefSeq" id="WP_054737246.1">
    <property type="nucleotide sequence ID" value="NZ_AYZM01000135.1"/>
</dbReference>
<dbReference type="InterPro" id="IPR006549">
    <property type="entry name" value="HAD-SF_hydro_IIIA"/>
</dbReference>
<keyword evidence="2" id="KW-1185">Reference proteome</keyword>
<dbReference type="InterPro" id="IPR010021">
    <property type="entry name" value="PGPP1/Gep4"/>
</dbReference>
<proteinExistence type="predicted"/>
<dbReference type="CDD" id="cd16416">
    <property type="entry name" value="HAD_BsYqeG-like"/>
    <property type="match status" value="1"/>
</dbReference>
<dbReference type="PANTHER" id="PTHR19288:SF25">
    <property type="entry name" value="PHOSPHATIDYLGLYCEROPHOSPHATASE GEP4, MITOCHONDRIAL"/>
    <property type="match status" value="1"/>
</dbReference>
<dbReference type="STRING" id="1423804.FD14_GL001675"/>
<dbReference type="Proteomes" id="UP000051442">
    <property type="component" value="Unassembled WGS sequence"/>
</dbReference>
<gene>
    <name evidence="1" type="ORF">FD14_GL001675</name>
</gene>
<dbReference type="OrthoDB" id="9787572at2"/>
<dbReference type="AlphaFoldDB" id="A0A0R2F3F0"/>
<dbReference type="EMBL" id="AYZM01000135">
    <property type="protein sequence ID" value="KRN19690.1"/>
    <property type="molecule type" value="Genomic_DNA"/>
</dbReference>
<dbReference type="GO" id="GO:0008962">
    <property type="term" value="F:phosphatidylglycerophosphatase activity"/>
    <property type="evidence" value="ECO:0007669"/>
    <property type="project" value="InterPro"/>
</dbReference>
<accession>A0A0R2F3F0</accession>
<dbReference type="NCBIfam" id="TIGR01668">
    <property type="entry name" value="YqeG_hyp_ppase"/>
    <property type="match status" value="1"/>
</dbReference>
<dbReference type="Pfam" id="PF00702">
    <property type="entry name" value="Hydrolase"/>
    <property type="match status" value="1"/>
</dbReference>
<organism evidence="1 2">
    <name type="scientific">Secundilactobacillus similis DSM 23365 = JCM 2765</name>
    <dbReference type="NCBI Taxonomy" id="1423804"/>
    <lineage>
        <taxon>Bacteria</taxon>
        <taxon>Bacillati</taxon>
        <taxon>Bacillota</taxon>
        <taxon>Bacilli</taxon>
        <taxon>Lactobacillales</taxon>
        <taxon>Lactobacillaceae</taxon>
        <taxon>Secundilactobacillus</taxon>
    </lineage>
</organism>